<dbReference type="STRING" id="551996.SAMN05192573_103256"/>
<dbReference type="InterPro" id="IPR001279">
    <property type="entry name" value="Metallo-B-lactamas"/>
</dbReference>
<evidence type="ECO:0000259" key="1">
    <source>
        <dbReference type="Pfam" id="PF12706"/>
    </source>
</evidence>
<name>A0A1G7TT41_9SPHI</name>
<proteinExistence type="predicted"/>
<evidence type="ECO:0000313" key="2">
    <source>
        <dbReference type="EMBL" id="SDG38382.1"/>
    </source>
</evidence>
<dbReference type="Pfam" id="PF12706">
    <property type="entry name" value="Lactamase_B_2"/>
    <property type="match status" value="1"/>
</dbReference>
<dbReference type="Gene3D" id="3.60.15.10">
    <property type="entry name" value="Ribonuclease Z/Hydroxyacylglutathione hydrolase-like"/>
    <property type="match status" value="1"/>
</dbReference>
<dbReference type="InterPro" id="IPR036866">
    <property type="entry name" value="RibonucZ/Hydroxyglut_hydro"/>
</dbReference>
<gene>
    <name evidence="2" type="ORF">SAMN05192573_103256</name>
</gene>
<dbReference type="EMBL" id="FNCG01000003">
    <property type="protein sequence ID" value="SDG38382.1"/>
    <property type="molecule type" value="Genomic_DNA"/>
</dbReference>
<dbReference type="RefSeq" id="WP_091164087.1">
    <property type="nucleotide sequence ID" value="NZ_FNCG01000003.1"/>
</dbReference>
<organism evidence="2 3">
    <name type="scientific">Mucilaginibacter gossypii</name>
    <dbReference type="NCBI Taxonomy" id="551996"/>
    <lineage>
        <taxon>Bacteria</taxon>
        <taxon>Pseudomonadati</taxon>
        <taxon>Bacteroidota</taxon>
        <taxon>Sphingobacteriia</taxon>
        <taxon>Sphingobacteriales</taxon>
        <taxon>Sphingobacteriaceae</taxon>
        <taxon>Mucilaginibacter</taxon>
    </lineage>
</organism>
<dbReference type="PANTHER" id="PTHR15032">
    <property type="entry name" value="N-ACYL-PHOSPHATIDYLETHANOLAMINE-HYDROLYZING PHOSPHOLIPASE D"/>
    <property type="match status" value="1"/>
</dbReference>
<dbReference type="AlphaFoldDB" id="A0A1G7TT41"/>
<sequence length="362" mass="40616">MKRACLGIVLAALLLLTVGGCGVVKSLGKNPDGEELTRLDSLPNYKNGAFINLAELSDSTVKRKFLFLSKRPETIRPSHALPWIKTDLNSLAAPAPTIVWFGHSSLLIKSGQFNMLIDPVFSNHAGPVPGLITAFPGTKHYHADDMPQIDALIISHDHYDHLDYRTLKKLKNRIKMAVVPMGVGADLVYWGFDPKKIIELNWNQSITLSGGIRITATPAQHRSNRTYKNENKTLWASYVFQIGNYRLFYSGDSGYGPHFKQIGQQFGPFDLAFLECGQYSPNWPWTHLWLGQPAQAAADLHARLLQPIHWAKFIEANQPWNEPIKRLVSAAKELGVELNVPRIGEPYTLGNPLKQSAWWNFE</sequence>
<feature type="domain" description="Metallo-beta-lactamase" evidence="1">
    <location>
        <begin position="114"/>
        <end position="310"/>
    </location>
</feature>
<dbReference type="SUPFAM" id="SSF56281">
    <property type="entry name" value="Metallo-hydrolase/oxidoreductase"/>
    <property type="match status" value="1"/>
</dbReference>
<accession>A0A1G7TT41</accession>
<dbReference type="Proteomes" id="UP000199705">
    <property type="component" value="Unassembled WGS sequence"/>
</dbReference>
<dbReference type="PROSITE" id="PS51257">
    <property type="entry name" value="PROKAR_LIPOPROTEIN"/>
    <property type="match status" value="1"/>
</dbReference>
<dbReference type="PANTHER" id="PTHR15032:SF4">
    <property type="entry name" value="N-ACYL-PHOSPHATIDYLETHANOLAMINE-HYDROLYZING PHOSPHOLIPASE D"/>
    <property type="match status" value="1"/>
</dbReference>
<reference evidence="3" key="1">
    <citation type="submission" date="2016-10" db="EMBL/GenBank/DDBJ databases">
        <authorList>
            <person name="Varghese N."/>
            <person name="Submissions S."/>
        </authorList>
    </citation>
    <scope>NUCLEOTIDE SEQUENCE [LARGE SCALE GENOMIC DNA]</scope>
    <source>
        <strain evidence="3">Gh-67</strain>
    </source>
</reference>
<dbReference type="GO" id="GO:0005737">
    <property type="term" value="C:cytoplasm"/>
    <property type="evidence" value="ECO:0007669"/>
    <property type="project" value="TreeGrafter"/>
</dbReference>
<evidence type="ECO:0000313" key="3">
    <source>
        <dbReference type="Proteomes" id="UP000199705"/>
    </source>
</evidence>
<keyword evidence="3" id="KW-1185">Reference proteome</keyword>
<protein>
    <submittedName>
        <fullName evidence="2">L-ascorbate metabolism protein UlaG, beta-lactamase superfamily</fullName>
    </submittedName>
</protein>